<dbReference type="PROSITE" id="PS00379">
    <property type="entry name" value="CDP_ALCOHOL_P_TRANSF"/>
    <property type="match status" value="1"/>
</dbReference>
<evidence type="ECO:0000256" key="3">
    <source>
        <dbReference type="ARBA" id="ARBA00004308"/>
    </source>
</evidence>
<comment type="caution">
    <text evidence="19">The sequence shown here is derived from an EMBL/GenBank/DDBJ whole genome shotgun (WGS) entry which is preliminary data.</text>
</comment>
<feature type="transmembrane region" description="Helical" evidence="18">
    <location>
        <begin position="203"/>
        <end position="221"/>
    </location>
</feature>
<evidence type="ECO:0000256" key="1">
    <source>
        <dbReference type="ARBA" id="ARBA00000287"/>
    </source>
</evidence>
<evidence type="ECO:0000256" key="15">
    <source>
        <dbReference type="ARBA" id="ARBA00032361"/>
    </source>
</evidence>
<evidence type="ECO:0000256" key="18">
    <source>
        <dbReference type="SAM" id="Phobius"/>
    </source>
</evidence>
<evidence type="ECO:0000256" key="7">
    <source>
        <dbReference type="ARBA" id="ARBA00022516"/>
    </source>
</evidence>
<evidence type="ECO:0000256" key="13">
    <source>
        <dbReference type="ARBA" id="ARBA00023209"/>
    </source>
</evidence>
<keyword evidence="14" id="KW-1208">Phospholipid metabolism</keyword>
<evidence type="ECO:0000256" key="5">
    <source>
        <dbReference type="ARBA" id="ARBA00013174"/>
    </source>
</evidence>
<proteinExistence type="inferred from homology"/>
<keyword evidence="7" id="KW-0444">Lipid biosynthesis</keyword>
<dbReference type="Gene3D" id="1.20.120.1760">
    <property type="match status" value="1"/>
</dbReference>
<evidence type="ECO:0000313" key="19">
    <source>
        <dbReference type="EMBL" id="NIR74598.1"/>
    </source>
</evidence>
<dbReference type="GO" id="GO:0016020">
    <property type="term" value="C:membrane"/>
    <property type="evidence" value="ECO:0007669"/>
    <property type="project" value="UniProtKB-SubCell"/>
</dbReference>
<evidence type="ECO:0000256" key="4">
    <source>
        <dbReference type="ARBA" id="ARBA00010441"/>
    </source>
</evidence>
<reference evidence="19 20" key="1">
    <citation type="submission" date="2020-01" db="EMBL/GenBank/DDBJ databases">
        <title>Genomes assembled from Gulf of Kutch pelagic sediment metagenomes.</title>
        <authorList>
            <person name="Chandrashekar M."/>
            <person name="Mahajan M.S."/>
            <person name="Dave K.J."/>
            <person name="Vatsa P."/>
            <person name="Nathani N.M."/>
        </authorList>
    </citation>
    <scope>NUCLEOTIDE SEQUENCE [LARGE SCALE GENOMIC DNA]</scope>
    <source>
        <strain evidence="19">KS3-K002</strain>
    </source>
</reference>
<evidence type="ECO:0000256" key="17">
    <source>
        <dbReference type="SAM" id="MobiDB-lite"/>
    </source>
</evidence>
<keyword evidence="9 18" id="KW-0812">Transmembrane</keyword>
<comment type="catalytic activity">
    <reaction evidence="1">
        <text>a CDP-1,2-diacyl-sn-glycerol + L-serine = a 1,2-diacyl-sn-glycero-3-phospho-L-serine + CMP + H(+)</text>
        <dbReference type="Rhea" id="RHEA:16913"/>
        <dbReference type="ChEBI" id="CHEBI:15378"/>
        <dbReference type="ChEBI" id="CHEBI:33384"/>
        <dbReference type="ChEBI" id="CHEBI:57262"/>
        <dbReference type="ChEBI" id="CHEBI:58332"/>
        <dbReference type="ChEBI" id="CHEBI:60377"/>
        <dbReference type="EC" id="2.7.8.8"/>
    </reaction>
</comment>
<dbReference type="NCBIfam" id="TIGR00473">
    <property type="entry name" value="pssA"/>
    <property type="match status" value="1"/>
</dbReference>
<evidence type="ECO:0000256" key="12">
    <source>
        <dbReference type="ARBA" id="ARBA00023136"/>
    </source>
</evidence>
<dbReference type="Proteomes" id="UP000702544">
    <property type="component" value="Unassembled WGS sequence"/>
</dbReference>
<evidence type="ECO:0000256" key="2">
    <source>
        <dbReference type="ARBA" id="ARBA00004141"/>
    </source>
</evidence>
<evidence type="ECO:0000256" key="8">
    <source>
        <dbReference type="ARBA" id="ARBA00022679"/>
    </source>
</evidence>
<evidence type="ECO:0000256" key="16">
    <source>
        <dbReference type="RuleBase" id="RU003750"/>
    </source>
</evidence>
<feature type="transmembrane region" description="Helical" evidence="18">
    <location>
        <begin position="132"/>
        <end position="150"/>
    </location>
</feature>
<accession>A0AAE5CBI7</accession>
<dbReference type="GO" id="GO:0008654">
    <property type="term" value="P:phospholipid biosynthetic process"/>
    <property type="evidence" value="ECO:0007669"/>
    <property type="project" value="UniProtKB-KW"/>
</dbReference>
<comment type="similarity">
    <text evidence="4 16">Belongs to the CDP-alcohol phosphatidyltransferase class-I family.</text>
</comment>
<feature type="transmembrane region" description="Helical" evidence="18">
    <location>
        <begin position="170"/>
        <end position="191"/>
    </location>
</feature>
<feature type="transmembrane region" description="Helical" evidence="18">
    <location>
        <begin position="12"/>
        <end position="36"/>
    </location>
</feature>
<keyword evidence="13" id="KW-0594">Phospholipid biosynthesis</keyword>
<evidence type="ECO:0000256" key="9">
    <source>
        <dbReference type="ARBA" id="ARBA00022692"/>
    </source>
</evidence>
<name>A0AAE5CBI7_9BACT</name>
<keyword evidence="8 16" id="KW-0808">Transferase</keyword>
<dbReference type="Pfam" id="PF01066">
    <property type="entry name" value="CDP-OH_P_transf"/>
    <property type="match status" value="1"/>
</dbReference>
<dbReference type="InterPro" id="IPR004533">
    <property type="entry name" value="CDP-diaglyc--ser_O-PTrfase"/>
</dbReference>
<evidence type="ECO:0000313" key="20">
    <source>
        <dbReference type="Proteomes" id="UP000702544"/>
    </source>
</evidence>
<keyword evidence="12 18" id="KW-0472">Membrane</keyword>
<evidence type="ECO:0000256" key="10">
    <source>
        <dbReference type="ARBA" id="ARBA00022989"/>
    </source>
</evidence>
<organism evidence="19 20">
    <name type="scientific">Candidatus Kutchimonas denitrificans</name>
    <dbReference type="NCBI Taxonomy" id="3056748"/>
    <lineage>
        <taxon>Bacteria</taxon>
        <taxon>Pseudomonadati</taxon>
        <taxon>Gemmatimonadota</taxon>
        <taxon>Gemmatimonadia</taxon>
        <taxon>Candidatus Palauibacterales</taxon>
        <taxon>Candidatus Palauibacteraceae</taxon>
        <taxon>Candidatus Kutchimonas</taxon>
    </lineage>
</organism>
<comment type="subcellular location">
    <subcellularLocation>
        <location evidence="3">Endomembrane system</location>
    </subcellularLocation>
    <subcellularLocation>
        <location evidence="2">Membrane</location>
        <topology evidence="2">Multi-pass membrane protein</topology>
    </subcellularLocation>
</comment>
<dbReference type="EC" id="2.7.8.8" evidence="5"/>
<dbReference type="AlphaFoldDB" id="A0AAE5CBI7"/>
<dbReference type="InterPro" id="IPR048254">
    <property type="entry name" value="CDP_ALCOHOL_P_TRANSF_CS"/>
</dbReference>
<gene>
    <name evidence="19" type="primary">pssA</name>
    <name evidence="19" type="ORF">GWO12_05740</name>
</gene>
<sequence>MIRTDRERSGRRRAIVILPNAFTLGNLFFGFWAMVASVNGDFSTAAWLIFAAGVADGLDGRVARLAKTGSLFGVELDSLVDLVSFGIAPAVFIYTLQLQAGDWSWTLAYIYAAAVAVRLARFNIEQGGRAHLHFHGLPSPVAGITIAAFYPFSQTAFFSTYLVDWPWTRLIGGFMIVLAGLMLSHVIYPAIPRLSLRNTRGRVAIGIVVLAIVLLVWNPQLVVFPVGLTYVTVGVVRAAVLGLLDRLPDKDPLEEEFEAEETDTRDLEYEDIRPHWDAGARRSTRSSGEKDDG</sequence>
<dbReference type="GO" id="GO:0012505">
    <property type="term" value="C:endomembrane system"/>
    <property type="evidence" value="ECO:0007669"/>
    <property type="project" value="UniProtKB-SubCell"/>
</dbReference>
<feature type="transmembrane region" description="Helical" evidence="18">
    <location>
        <begin position="227"/>
        <end position="244"/>
    </location>
</feature>
<keyword evidence="10 18" id="KW-1133">Transmembrane helix</keyword>
<protein>
    <recommendedName>
        <fullName evidence="6">CDP-diacylglycerol--serine O-phosphatidyltransferase</fullName>
        <ecNumber evidence="5">2.7.8.8</ecNumber>
    </recommendedName>
    <alternativeName>
        <fullName evidence="15">Phosphatidylserine synthase</fullName>
    </alternativeName>
</protein>
<evidence type="ECO:0000256" key="6">
    <source>
        <dbReference type="ARBA" id="ARBA00017171"/>
    </source>
</evidence>
<keyword evidence="11" id="KW-0443">Lipid metabolism</keyword>
<dbReference type="EMBL" id="JAACAK010000046">
    <property type="protein sequence ID" value="NIR74598.1"/>
    <property type="molecule type" value="Genomic_DNA"/>
</dbReference>
<dbReference type="GO" id="GO:0003882">
    <property type="term" value="F:CDP-diacylglycerol-serine O-phosphatidyltransferase activity"/>
    <property type="evidence" value="ECO:0007669"/>
    <property type="project" value="UniProtKB-EC"/>
</dbReference>
<evidence type="ECO:0000256" key="11">
    <source>
        <dbReference type="ARBA" id="ARBA00023098"/>
    </source>
</evidence>
<feature type="transmembrane region" description="Helical" evidence="18">
    <location>
        <begin position="103"/>
        <end position="120"/>
    </location>
</feature>
<dbReference type="InterPro" id="IPR043130">
    <property type="entry name" value="CDP-OH_PTrfase_TM_dom"/>
</dbReference>
<evidence type="ECO:0000256" key="14">
    <source>
        <dbReference type="ARBA" id="ARBA00023264"/>
    </source>
</evidence>
<dbReference type="InterPro" id="IPR000462">
    <property type="entry name" value="CDP-OH_P_trans"/>
</dbReference>
<feature type="compositionally biased region" description="Basic and acidic residues" evidence="17">
    <location>
        <begin position="262"/>
        <end position="280"/>
    </location>
</feature>
<feature type="region of interest" description="Disordered" evidence="17">
    <location>
        <begin position="254"/>
        <end position="293"/>
    </location>
</feature>